<dbReference type="OrthoDB" id="6493579at2759"/>
<protein>
    <submittedName>
        <fullName evidence="5">Uncharacterized protein</fullName>
    </submittedName>
</protein>
<comment type="caution">
    <text evidence="5">The sequence shown here is derived from an EMBL/GenBank/DDBJ whole genome shotgun (WGS) entry which is preliminary data.</text>
</comment>
<dbReference type="GO" id="GO:0062129">
    <property type="term" value="C:chitin-based extracellular matrix"/>
    <property type="evidence" value="ECO:0007669"/>
    <property type="project" value="TreeGrafter"/>
</dbReference>
<reference evidence="5" key="1">
    <citation type="submission" date="2021-06" db="EMBL/GenBank/DDBJ databases">
        <authorList>
            <person name="Hodson N. C."/>
            <person name="Mongue J. A."/>
            <person name="Jaron S. K."/>
        </authorList>
    </citation>
    <scope>NUCLEOTIDE SEQUENCE</scope>
</reference>
<dbReference type="PROSITE" id="PS51155">
    <property type="entry name" value="CHIT_BIND_RR_2"/>
    <property type="match status" value="1"/>
</dbReference>
<keyword evidence="4" id="KW-0732">Signal</keyword>
<feature type="signal peptide" evidence="4">
    <location>
        <begin position="1"/>
        <end position="16"/>
    </location>
</feature>
<proteinExistence type="predicted"/>
<dbReference type="InterPro" id="IPR031311">
    <property type="entry name" value="CHIT_BIND_RR_consensus"/>
</dbReference>
<evidence type="ECO:0000256" key="1">
    <source>
        <dbReference type="ARBA" id="ARBA00022460"/>
    </source>
</evidence>
<dbReference type="Pfam" id="PF00379">
    <property type="entry name" value="Chitin_bind_4"/>
    <property type="match status" value="1"/>
</dbReference>
<evidence type="ECO:0000256" key="2">
    <source>
        <dbReference type="PROSITE-ProRule" id="PRU00497"/>
    </source>
</evidence>
<dbReference type="PANTHER" id="PTHR10380:SF173">
    <property type="entry name" value="CUTICULAR PROTEIN 47EF, ISOFORM C-RELATED"/>
    <property type="match status" value="1"/>
</dbReference>
<dbReference type="Proteomes" id="UP000708208">
    <property type="component" value="Unassembled WGS sequence"/>
</dbReference>
<dbReference type="GO" id="GO:0008010">
    <property type="term" value="F:structural constituent of chitin-based larval cuticle"/>
    <property type="evidence" value="ECO:0007669"/>
    <property type="project" value="TreeGrafter"/>
</dbReference>
<dbReference type="InterPro" id="IPR000618">
    <property type="entry name" value="Insect_cuticle"/>
</dbReference>
<sequence>MLRFVVLVSVIAAASAQLRTQPDVQVLQDVREINEDGSFRYISELSDGTKAESAGYIKNPTAPQEERIQSVSGAYSHYSPEGEYLTVTYLADENGFQAQGAHLPTPPPIPEEIQRALDIIYRNAGLPQPNIQPRPQVLRNPVPPRRAGK</sequence>
<evidence type="ECO:0000256" key="4">
    <source>
        <dbReference type="SAM" id="SignalP"/>
    </source>
</evidence>
<dbReference type="EMBL" id="CAJVCH010570706">
    <property type="protein sequence ID" value="CAG7835644.1"/>
    <property type="molecule type" value="Genomic_DNA"/>
</dbReference>
<dbReference type="PANTHER" id="PTHR10380">
    <property type="entry name" value="CUTICLE PROTEIN"/>
    <property type="match status" value="1"/>
</dbReference>
<organism evidence="5 6">
    <name type="scientific">Allacma fusca</name>
    <dbReference type="NCBI Taxonomy" id="39272"/>
    <lineage>
        <taxon>Eukaryota</taxon>
        <taxon>Metazoa</taxon>
        <taxon>Ecdysozoa</taxon>
        <taxon>Arthropoda</taxon>
        <taxon>Hexapoda</taxon>
        <taxon>Collembola</taxon>
        <taxon>Symphypleona</taxon>
        <taxon>Sminthuridae</taxon>
        <taxon>Allacma</taxon>
    </lineage>
</organism>
<feature type="region of interest" description="Disordered" evidence="3">
    <location>
        <begin position="126"/>
        <end position="149"/>
    </location>
</feature>
<accession>A0A8J2LM95</accession>
<keyword evidence="6" id="KW-1185">Reference proteome</keyword>
<gene>
    <name evidence="5" type="ORF">AFUS01_LOCUS44986</name>
</gene>
<name>A0A8J2LM95_9HEXA</name>
<dbReference type="InterPro" id="IPR050468">
    <property type="entry name" value="Cuticle_Struct_Prot"/>
</dbReference>
<dbReference type="PROSITE" id="PS00233">
    <property type="entry name" value="CHIT_BIND_RR_1"/>
    <property type="match status" value="1"/>
</dbReference>
<evidence type="ECO:0000256" key="3">
    <source>
        <dbReference type="SAM" id="MobiDB-lite"/>
    </source>
</evidence>
<dbReference type="AlphaFoldDB" id="A0A8J2LM95"/>
<feature type="chain" id="PRO_5035329039" evidence="4">
    <location>
        <begin position="17"/>
        <end position="149"/>
    </location>
</feature>
<evidence type="ECO:0000313" key="6">
    <source>
        <dbReference type="Proteomes" id="UP000708208"/>
    </source>
</evidence>
<keyword evidence="1 2" id="KW-0193">Cuticle</keyword>
<evidence type="ECO:0000313" key="5">
    <source>
        <dbReference type="EMBL" id="CAG7835644.1"/>
    </source>
</evidence>